<keyword evidence="2" id="KW-1185">Reference proteome</keyword>
<name>A0A9Q3GSS3_9BASI</name>
<dbReference type="EMBL" id="AVOT02004905">
    <property type="protein sequence ID" value="MBW0477729.1"/>
    <property type="molecule type" value="Genomic_DNA"/>
</dbReference>
<accession>A0A9Q3GSS3</accession>
<reference evidence="1" key="1">
    <citation type="submission" date="2021-03" db="EMBL/GenBank/DDBJ databases">
        <title>Draft genome sequence of rust myrtle Austropuccinia psidii MF-1, a brazilian biotype.</title>
        <authorList>
            <person name="Quecine M.C."/>
            <person name="Pachon D.M.R."/>
            <person name="Bonatelli M.L."/>
            <person name="Correr F.H."/>
            <person name="Franceschini L.M."/>
            <person name="Leite T.F."/>
            <person name="Margarido G.R.A."/>
            <person name="Almeida C.A."/>
            <person name="Ferrarezi J.A."/>
            <person name="Labate C.A."/>
        </authorList>
    </citation>
    <scope>NUCLEOTIDE SEQUENCE</scope>
    <source>
        <strain evidence="1">MF-1</strain>
    </source>
</reference>
<evidence type="ECO:0000313" key="1">
    <source>
        <dbReference type="EMBL" id="MBW0477729.1"/>
    </source>
</evidence>
<evidence type="ECO:0000313" key="2">
    <source>
        <dbReference type="Proteomes" id="UP000765509"/>
    </source>
</evidence>
<protein>
    <submittedName>
        <fullName evidence="1">Uncharacterized protein</fullName>
    </submittedName>
</protein>
<dbReference type="Proteomes" id="UP000765509">
    <property type="component" value="Unassembled WGS sequence"/>
</dbReference>
<gene>
    <name evidence="1" type="ORF">O181_017444</name>
</gene>
<proteinExistence type="predicted"/>
<dbReference type="AlphaFoldDB" id="A0A9Q3GSS3"/>
<organism evidence="1 2">
    <name type="scientific">Austropuccinia psidii MF-1</name>
    <dbReference type="NCBI Taxonomy" id="1389203"/>
    <lineage>
        <taxon>Eukaryota</taxon>
        <taxon>Fungi</taxon>
        <taxon>Dikarya</taxon>
        <taxon>Basidiomycota</taxon>
        <taxon>Pucciniomycotina</taxon>
        <taxon>Pucciniomycetes</taxon>
        <taxon>Pucciniales</taxon>
        <taxon>Sphaerophragmiaceae</taxon>
        <taxon>Austropuccinia</taxon>
    </lineage>
</organism>
<comment type="caution">
    <text evidence="1">The sequence shown here is derived from an EMBL/GenBank/DDBJ whole genome shotgun (WGS) entry which is preliminary data.</text>
</comment>
<sequence length="112" mass="12266">MSHTLTYRSIQNVQLCYHHVGRGIGPYAQAQAHAYAHIPANAHNYAPTPAHAQANTLPHAQANATAPHPLYCAAGSTSVICKMTILWRRSPFMDDLVKSNTPLYFNTDEGPL</sequence>